<keyword evidence="7 10" id="KW-0256">Endoplasmic reticulum</keyword>
<dbReference type="OrthoDB" id="5589195at2759"/>
<evidence type="ECO:0000256" key="5">
    <source>
        <dbReference type="ARBA" id="ARBA00022679"/>
    </source>
</evidence>
<feature type="transmembrane region" description="Helical" evidence="10">
    <location>
        <begin position="296"/>
        <end position="317"/>
    </location>
</feature>
<evidence type="ECO:0000256" key="9">
    <source>
        <dbReference type="ARBA" id="ARBA00023136"/>
    </source>
</evidence>
<dbReference type="Proteomes" id="UP000789831">
    <property type="component" value="Unassembled WGS sequence"/>
</dbReference>
<evidence type="ECO:0000256" key="2">
    <source>
        <dbReference type="ARBA" id="ARBA00004922"/>
    </source>
</evidence>
<feature type="transmembrane region" description="Helical" evidence="10">
    <location>
        <begin position="354"/>
        <end position="374"/>
    </location>
</feature>
<keyword evidence="12" id="KW-1185">Reference proteome</keyword>
<comment type="pathway">
    <text evidence="2 10">Protein modification; protein glycosylation.</text>
</comment>
<protein>
    <recommendedName>
        <fullName evidence="10">Alpha-1,3-glucosyltransferase</fullName>
        <ecNumber evidence="10">2.4.1.-</ecNumber>
    </recommendedName>
</protein>
<comment type="similarity">
    <text evidence="3 10">Belongs to the ALG6/ALG8 glucosyltransferase family.</text>
</comment>
<reference evidence="11" key="1">
    <citation type="submission" date="2021-06" db="EMBL/GenBank/DDBJ databases">
        <authorList>
            <person name="Kallberg Y."/>
            <person name="Tangrot J."/>
            <person name="Rosling A."/>
        </authorList>
    </citation>
    <scope>NUCLEOTIDE SEQUENCE</scope>
    <source>
        <strain evidence="11">MT106</strain>
    </source>
</reference>
<dbReference type="GO" id="GO:0042281">
    <property type="term" value="F:dolichyl pyrophosphate Man9GlcNAc2 alpha-1,3-glucosyltransferase activity"/>
    <property type="evidence" value="ECO:0007669"/>
    <property type="project" value="TreeGrafter"/>
</dbReference>
<dbReference type="GO" id="GO:0005789">
    <property type="term" value="C:endoplasmic reticulum membrane"/>
    <property type="evidence" value="ECO:0007669"/>
    <property type="project" value="UniProtKB-SubCell"/>
</dbReference>
<organism evidence="11 12">
    <name type="scientific">Ambispora gerdemannii</name>
    <dbReference type="NCBI Taxonomy" id="144530"/>
    <lineage>
        <taxon>Eukaryota</taxon>
        <taxon>Fungi</taxon>
        <taxon>Fungi incertae sedis</taxon>
        <taxon>Mucoromycota</taxon>
        <taxon>Glomeromycotina</taxon>
        <taxon>Glomeromycetes</taxon>
        <taxon>Archaeosporales</taxon>
        <taxon>Ambisporaceae</taxon>
        <taxon>Ambispora</taxon>
    </lineage>
</organism>
<dbReference type="Pfam" id="PF03155">
    <property type="entry name" value="Alg6_Alg8"/>
    <property type="match status" value="2"/>
</dbReference>
<evidence type="ECO:0000256" key="7">
    <source>
        <dbReference type="ARBA" id="ARBA00022824"/>
    </source>
</evidence>
<dbReference type="AlphaFoldDB" id="A0A9N9BXJ9"/>
<gene>
    <name evidence="11" type="ORF">AGERDE_LOCUS8237</name>
</gene>
<accession>A0A9N9BXJ9</accession>
<dbReference type="PANTHER" id="PTHR12413">
    <property type="entry name" value="DOLICHYL GLYCOSYLTRANSFERASE"/>
    <property type="match status" value="1"/>
</dbReference>
<evidence type="ECO:0000256" key="8">
    <source>
        <dbReference type="ARBA" id="ARBA00022989"/>
    </source>
</evidence>
<feature type="transmembrane region" description="Helical" evidence="10">
    <location>
        <begin position="324"/>
        <end position="342"/>
    </location>
</feature>
<evidence type="ECO:0000256" key="1">
    <source>
        <dbReference type="ARBA" id="ARBA00004477"/>
    </source>
</evidence>
<proteinExistence type="inferred from homology"/>
<dbReference type="EC" id="2.4.1.-" evidence="10"/>
<comment type="caution">
    <text evidence="10">Lacks conserved residue(s) required for the propagation of feature annotation.</text>
</comment>
<evidence type="ECO:0000256" key="3">
    <source>
        <dbReference type="ARBA" id="ARBA00008715"/>
    </source>
</evidence>
<evidence type="ECO:0000256" key="6">
    <source>
        <dbReference type="ARBA" id="ARBA00022692"/>
    </source>
</evidence>
<feature type="transmembrane region" description="Helical" evidence="10">
    <location>
        <begin position="227"/>
        <end position="249"/>
    </location>
</feature>
<evidence type="ECO:0000313" key="12">
    <source>
        <dbReference type="Proteomes" id="UP000789831"/>
    </source>
</evidence>
<feature type="transmembrane region" description="Helical" evidence="10">
    <location>
        <begin position="38"/>
        <end position="54"/>
    </location>
</feature>
<name>A0A9N9BXJ9_9GLOM</name>
<evidence type="ECO:0000256" key="4">
    <source>
        <dbReference type="ARBA" id="ARBA00022676"/>
    </source>
</evidence>
<dbReference type="InterPro" id="IPR004856">
    <property type="entry name" value="Glyco_trans_ALG6/ALG8"/>
</dbReference>
<keyword evidence="9 10" id="KW-0472">Membrane</keyword>
<comment type="subcellular location">
    <subcellularLocation>
        <location evidence="1 10">Endoplasmic reticulum membrane</location>
        <topology evidence="1 10">Multi-pass membrane protein</topology>
    </subcellularLocation>
</comment>
<comment type="caution">
    <text evidence="11">The sequence shown here is derived from an EMBL/GenBank/DDBJ whole genome shotgun (WGS) entry which is preliminary data.</text>
</comment>
<keyword evidence="6 10" id="KW-0812">Transmembrane</keyword>
<dbReference type="EMBL" id="CAJVPL010001693">
    <property type="protein sequence ID" value="CAG8583375.1"/>
    <property type="molecule type" value="Genomic_DNA"/>
</dbReference>
<keyword evidence="5 10" id="KW-0808">Transferase</keyword>
<feature type="transmembrane region" description="Helical" evidence="10">
    <location>
        <begin position="145"/>
        <end position="165"/>
    </location>
</feature>
<dbReference type="PANTHER" id="PTHR12413:SF1">
    <property type="entry name" value="DOLICHYL PYROPHOSPHATE MAN9GLCNAC2 ALPHA-1,3-GLUCOSYLTRANSFERASE"/>
    <property type="match status" value="1"/>
</dbReference>
<sequence>MSTQRRRKRLGQTSKQEPEESPAVQWLDWLGQFQLQKYVSLLTLLFCFYVRWAVGLNKYSGFDVPPMYGDYEAQRHWMELTLHIPIKQWYYYDLDWWGLDYPPLTAYVSWICGKIGSLFNPDWFALDASRGYESLESKVFMRSTVIFFEYVIYVPGIFVFVNWWFNDASKKKKNLVTLLILLQPVLILIDHGHFQQIQFCYARTLNFGNRLFLVRLRRKCFKVEHGFLLFIKLGLTVLVTFGVIFMPFLDSIDHISQVITRVFPLQRGLYEDKVANVWCAMNVAVKLREMFEIQTLMKISLTTTLLSIIPSCIRLGLKPDKRSLVYGIANSSLAFFMFSFQVHEKSILLPALPITLLILDESLWSPWFINVAVFR</sequence>
<keyword evidence="4 10" id="KW-0328">Glycosyltransferase</keyword>
<keyword evidence="8 10" id="KW-1133">Transmembrane helix</keyword>
<evidence type="ECO:0000313" key="11">
    <source>
        <dbReference type="EMBL" id="CAG8583375.1"/>
    </source>
</evidence>
<evidence type="ECO:0000256" key="10">
    <source>
        <dbReference type="RuleBase" id="RU363110"/>
    </source>
</evidence>